<reference evidence="4 5" key="1">
    <citation type="submission" date="2023-07" db="EMBL/GenBank/DDBJ databases">
        <title>Sorghum-associated microbial communities from plants grown in Nebraska, USA.</title>
        <authorList>
            <person name="Schachtman D."/>
        </authorList>
    </citation>
    <scope>NUCLEOTIDE SEQUENCE [LARGE SCALE GENOMIC DNA]</scope>
    <source>
        <strain evidence="4 5">DS1314</strain>
    </source>
</reference>
<comment type="caution">
    <text evidence="4">The sequence shown here is derived from an EMBL/GenBank/DDBJ whole genome shotgun (WGS) entry which is preliminary data.</text>
</comment>
<evidence type="ECO:0000256" key="1">
    <source>
        <dbReference type="ARBA" id="ARBA00022614"/>
    </source>
</evidence>
<evidence type="ECO:0000313" key="5">
    <source>
        <dbReference type="Proteomes" id="UP001233836"/>
    </source>
</evidence>
<dbReference type="EMBL" id="JAUSTI010000014">
    <property type="protein sequence ID" value="MDQ0172855.1"/>
    <property type="molecule type" value="Genomic_DNA"/>
</dbReference>
<keyword evidence="3" id="KW-0812">Transmembrane</keyword>
<dbReference type="RefSeq" id="WP_307219370.1">
    <property type="nucleotide sequence ID" value="NZ_JAUSTI010000014.1"/>
</dbReference>
<evidence type="ECO:0000256" key="3">
    <source>
        <dbReference type="SAM" id="Phobius"/>
    </source>
</evidence>
<organism evidence="4 5">
    <name type="scientific">Paenibacillus tundrae</name>
    <dbReference type="NCBI Taxonomy" id="528187"/>
    <lineage>
        <taxon>Bacteria</taxon>
        <taxon>Bacillati</taxon>
        <taxon>Bacillota</taxon>
        <taxon>Bacilli</taxon>
        <taxon>Bacillales</taxon>
        <taxon>Paenibacillaceae</taxon>
        <taxon>Paenibacillus</taxon>
    </lineage>
</organism>
<accession>A0ABT9WHU4</accession>
<dbReference type="PANTHER" id="PTHR46652">
    <property type="entry name" value="LEUCINE-RICH REPEAT AND IQ DOMAIN-CONTAINING PROTEIN 1-RELATED"/>
    <property type="match status" value="1"/>
</dbReference>
<keyword evidence="2" id="KW-0677">Repeat</keyword>
<dbReference type="Gene3D" id="3.80.10.10">
    <property type="entry name" value="Ribonuclease Inhibitor"/>
    <property type="match status" value="2"/>
</dbReference>
<evidence type="ECO:0000313" key="4">
    <source>
        <dbReference type="EMBL" id="MDQ0172855.1"/>
    </source>
</evidence>
<gene>
    <name evidence="4" type="ORF">J2T19_004346</name>
</gene>
<dbReference type="SUPFAM" id="SSF52058">
    <property type="entry name" value="L domain-like"/>
    <property type="match status" value="2"/>
</dbReference>
<dbReference type="Proteomes" id="UP001233836">
    <property type="component" value="Unassembled WGS sequence"/>
</dbReference>
<dbReference type="InterPro" id="IPR001611">
    <property type="entry name" value="Leu-rich_rpt"/>
</dbReference>
<dbReference type="PANTHER" id="PTHR46652:SF3">
    <property type="entry name" value="LEUCINE-RICH REPEAT-CONTAINING PROTEIN 9"/>
    <property type="match status" value="1"/>
</dbReference>
<keyword evidence="3" id="KW-0472">Membrane</keyword>
<dbReference type="InterPro" id="IPR032675">
    <property type="entry name" value="LRR_dom_sf"/>
</dbReference>
<feature type="transmembrane region" description="Helical" evidence="3">
    <location>
        <begin position="67"/>
        <end position="86"/>
    </location>
</feature>
<sequence length="621" mass="69734">MAFIQLKCPNCNGKIEPKGERLFKCPFCETELLLQENNVYHVDQSVHHYHGTAVPTRPVRPILKRNGLLAGLLVLALSVYFIWIFANQGSGGGASQSHVVRTEPESEVLQLFLRDIFDKTAAMPSLEELGSIRFLSVDKADDRWRFRYSFDDPFTNEQSEWKEYVVTDKVLNTQRIEQKDFEAFSGLTGLDLNGEYEITQTRDVGFSHMKNLKSYSSGFNESFHVFASYFGDKSRIQQLTTQIRNNDEMARLLEFSNLQNLSITYVDESVTDFQLLQQLPLRSLAITTIDDLSFLSTLPSLESLSIGTSEATDFSSLYALSQMEELKFDGVRNLRTLDFVASMPKLHTLDVNQVSLVSLEPLRNKASLTRLRLADAGAQETLQVINSLSSLSSLAVSGYYSTAPELNLPRVTELVLPASFVPLLHAPAVRHLTVNLNSGEISGGDMLRFSQLEELSMLESGSFTQVKALNRLPNFQVLNASKTSFYGETRELFQLSNLKTLECVECTFQLEGDAPFNNGALEQLNLNNSYFSLGNNHIEDLEQITSYLAGLTGIHSFTLQDSSIQTLDFVKGWKQLEILHVENNAISNLNPLSELSSLRKVYITGNPVQNKTMLDDRIAVY</sequence>
<keyword evidence="1" id="KW-0433">Leucine-rich repeat</keyword>
<proteinExistence type="predicted"/>
<evidence type="ECO:0000256" key="2">
    <source>
        <dbReference type="ARBA" id="ARBA00022737"/>
    </source>
</evidence>
<name>A0ABT9WHU4_9BACL</name>
<protein>
    <submittedName>
        <fullName evidence="4">C2H2 Zn-finger protein</fullName>
    </submittedName>
</protein>
<keyword evidence="5" id="KW-1185">Reference proteome</keyword>
<dbReference type="InterPro" id="IPR050836">
    <property type="entry name" value="SDS22/Internalin_LRR"/>
</dbReference>
<dbReference type="PROSITE" id="PS51450">
    <property type="entry name" value="LRR"/>
    <property type="match status" value="1"/>
</dbReference>
<keyword evidence="3" id="KW-1133">Transmembrane helix</keyword>